<dbReference type="SUPFAM" id="SSF55874">
    <property type="entry name" value="ATPase domain of HSP90 chaperone/DNA topoisomerase II/histidine kinase"/>
    <property type="match status" value="1"/>
</dbReference>
<comment type="caution">
    <text evidence="4">The sequence shown here is derived from an EMBL/GenBank/DDBJ whole genome shotgun (WGS) entry which is preliminary data.</text>
</comment>
<evidence type="ECO:0000259" key="3">
    <source>
        <dbReference type="Pfam" id="PF13581"/>
    </source>
</evidence>
<evidence type="ECO:0000256" key="2">
    <source>
        <dbReference type="SAM" id="MobiDB-lite"/>
    </source>
</evidence>
<keyword evidence="1" id="KW-0808">Transferase</keyword>
<dbReference type="RefSeq" id="WP_184980650.1">
    <property type="nucleotide sequence ID" value="NZ_BAAALO010000005.1"/>
</dbReference>
<feature type="region of interest" description="Disordered" evidence="2">
    <location>
        <begin position="181"/>
        <end position="216"/>
    </location>
</feature>
<dbReference type="InterPro" id="IPR036890">
    <property type="entry name" value="HATPase_C_sf"/>
</dbReference>
<dbReference type="CDD" id="cd16936">
    <property type="entry name" value="HATPase_RsbW-like"/>
    <property type="match status" value="1"/>
</dbReference>
<sequence>MTGYRTDPHKPTGVSDDKWELWLAALDRVLSPAGPWIDDRADPPAEVLLAVCDLRHDPYAARTARRFTISTLDAWGLALLLDDVELVMGELVINALRHGLAEHAAPAGQPVRIVLALTRESLLCVVTDPSDNRPAPREVDFSAEGGRGLRVVEGLSHKWGWAPLRCPGKAVWAGFRLPRAAERPEQTPQNGARPIGSPVNRTSDRFSVHTGLTSYR</sequence>
<gene>
    <name evidence="4" type="ORF">BJ992_002548</name>
</gene>
<dbReference type="InterPro" id="IPR050267">
    <property type="entry name" value="Anti-sigma-factor_SerPK"/>
</dbReference>
<keyword evidence="1" id="KW-0723">Serine/threonine-protein kinase</keyword>
<dbReference type="GO" id="GO:0004674">
    <property type="term" value="F:protein serine/threonine kinase activity"/>
    <property type="evidence" value="ECO:0007669"/>
    <property type="project" value="UniProtKB-KW"/>
</dbReference>
<keyword evidence="1" id="KW-0418">Kinase</keyword>
<dbReference type="PANTHER" id="PTHR35526:SF3">
    <property type="entry name" value="ANTI-SIGMA-F FACTOR RSBW"/>
    <property type="match status" value="1"/>
</dbReference>
<dbReference type="PANTHER" id="PTHR35526">
    <property type="entry name" value="ANTI-SIGMA-F FACTOR RSBW-RELATED"/>
    <property type="match status" value="1"/>
</dbReference>
<dbReference type="Gene3D" id="3.30.565.10">
    <property type="entry name" value="Histidine kinase-like ATPase, C-terminal domain"/>
    <property type="match status" value="1"/>
</dbReference>
<reference evidence="4 5" key="1">
    <citation type="submission" date="2020-08" db="EMBL/GenBank/DDBJ databases">
        <title>Sequencing the genomes of 1000 actinobacteria strains.</title>
        <authorList>
            <person name="Klenk H.-P."/>
        </authorList>
    </citation>
    <scope>NUCLEOTIDE SEQUENCE [LARGE SCALE GENOMIC DNA]</scope>
    <source>
        <strain evidence="4 5">DSM 44936</strain>
    </source>
</reference>
<dbReference type="EMBL" id="JACHIU010000001">
    <property type="protein sequence ID" value="MBB6473117.1"/>
    <property type="molecule type" value="Genomic_DNA"/>
</dbReference>
<protein>
    <submittedName>
        <fullName evidence="4">Anti-sigma regulatory factor (Ser/Thr protein kinase)</fullName>
    </submittedName>
</protein>
<dbReference type="Pfam" id="PF13581">
    <property type="entry name" value="HATPase_c_2"/>
    <property type="match status" value="1"/>
</dbReference>
<name>A0A7X0M6C7_9ACTN</name>
<organism evidence="4 5">
    <name type="scientific">Sphaerisporangium rubeum</name>
    <dbReference type="NCBI Taxonomy" id="321317"/>
    <lineage>
        <taxon>Bacteria</taxon>
        <taxon>Bacillati</taxon>
        <taxon>Actinomycetota</taxon>
        <taxon>Actinomycetes</taxon>
        <taxon>Streptosporangiales</taxon>
        <taxon>Streptosporangiaceae</taxon>
        <taxon>Sphaerisporangium</taxon>
    </lineage>
</organism>
<evidence type="ECO:0000256" key="1">
    <source>
        <dbReference type="ARBA" id="ARBA00022527"/>
    </source>
</evidence>
<dbReference type="AlphaFoldDB" id="A0A7X0M6C7"/>
<accession>A0A7X0M6C7</accession>
<feature type="domain" description="Histidine kinase/HSP90-like ATPase" evidence="3">
    <location>
        <begin position="57"/>
        <end position="158"/>
    </location>
</feature>
<proteinExistence type="predicted"/>
<dbReference type="Proteomes" id="UP000555564">
    <property type="component" value="Unassembled WGS sequence"/>
</dbReference>
<evidence type="ECO:0000313" key="4">
    <source>
        <dbReference type="EMBL" id="MBB6473117.1"/>
    </source>
</evidence>
<dbReference type="InterPro" id="IPR003594">
    <property type="entry name" value="HATPase_dom"/>
</dbReference>
<evidence type="ECO:0000313" key="5">
    <source>
        <dbReference type="Proteomes" id="UP000555564"/>
    </source>
</evidence>
<keyword evidence="5" id="KW-1185">Reference proteome</keyword>